<dbReference type="RefSeq" id="YP_009006922.1">
    <property type="nucleotide sequence ID" value="NC_023574.1"/>
</dbReference>
<dbReference type="GeneID" id="18503599"/>
<organism evidence="1 2">
    <name type="scientific">Lactococcus phage phiL47</name>
    <dbReference type="NCBI Taxonomy" id="1412875"/>
    <lineage>
        <taxon>Viruses</taxon>
        <taxon>Duplodnaviria</taxon>
        <taxon>Heunggongvirae</taxon>
        <taxon>Uroviricota</taxon>
        <taxon>Caudoviricetes</taxon>
        <taxon>Audreyjarvisvirus</taxon>
        <taxon>Audreyjarvisvirus L47</taxon>
    </lineage>
</organism>
<gene>
    <name evidence="1" type="ORF">T548_0044</name>
</gene>
<reference evidence="1 2" key="1">
    <citation type="journal article" date="2014" name="Front. Microbiol.">
        <title>Phages of non-dairy lactococci: isolation and characterization of ?L47, a phage infecting the grass isolate Lactococcus lactis ssp. cremoris DPC6860.</title>
        <authorList>
            <person name="Cavanagh D."/>
            <person name="Guinane C.M."/>
            <person name="Neve H."/>
            <person name="Coffey A."/>
            <person name="Ross R.P."/>
            <person name="Fitzgerald G.F."/>
            <person name="McAuliffe O."/>
        </authorList>
    </citation>
    <scope>NUCLEOTIDE SEQUENCE [LARGE SCALE GENOMIC DNA]</scope>
</reference>
<name>V9VHV2_9CAUD</name>
<proteinExistence type="predicted"/>
<dbReference type="Proteomes" id="UP000018883">
    <property type="component" value="Segment"/>
</dbReference>
<dbReference type="EMBL" id="KF926093">
    <property type="protein sequence ID" value="AHC94122.1"/>
    <property type="molecule type" value="Genomic_DNA"/>
</dbReference>
<sequence length="77" mass="9231">MKKRNLENEKYLKEKYNNENILFIEEEICPNGLDLVAYDITNLNVKNKNDFRNYISKNGLDDENFEMDRVTLIEIDL</sequence>
<evidence type="ECO:0000313" key="2">
    <source>
        <dbReference type="Proteomes" id="UP000018883"/>
    </source>
</evidence>
<keyword evidence="2" id="KW-1185">Reference proteome</keyword>
<accession>V9VHV2</accession>
<protein>
    <submittedName>
        <fullName evidence="1">Uncharacterized protein</fullName>
    </submittedName>
</protein>
<dbReference type="KEGG" id="vg:18503599"/>
<evidence type="ECO:0000313" key="1">
    <source>
        <dbReference type="EMBL" id="AHC94122.1"/>
    </source>
</evidence>